<evidence type="ECO:0000313" key="5">
    <source>
        <dbReference type="EMBL" id="KAK8870716.1"/>
    </source>
</evidence>
<dbReference type="EMBL" id="JAPFFF010000014">
    <property type="protein sequence ID" value="KAK8870716.1"/>
    <property type="molecule type" value="Genomic_DNA"/>
</dbReference>
<organism evidence="5 6">
    <name type="scientific">Tritrichomonas musculus</name>
    <dbReference type="NCBI Taxonomy" id="1915356"/>
    <lineage>
        <taxon>Eukaryota</taxon>
        <taxon>Metamonada</taxon>
        <taxon>Parabasalia</taxon>
        <taxon>Tritrichomonadida</taxon>
        <taxon>Tritrichomonadidae</taxon>
        <taxon>Tritrichomonas</taxon>
    </lineage>
</organism>
<dbReference type="PANTHER" id="PTHR23048">
    <property type="entry name" value="MYOSIN LIGHT CHAIN 1, 3"/>
    <property type="match status" value="1"/>
</dbReference>
<dbReference type="PROSITE" id="PS50222">
    <property type="entry name" value="EF_HAND_2"/>
    <property type="match status" value="3"/>
</dbReference>
<keyword evidence="1" id="KW-0677">Repeat</keyword>
<dbReference type="InterPro" id="IPR002048">
    <property type="entry name" value="EF_hand_dom"/>
</dbReference>
<dbReference type="CDD" id="cd00051">
    <property type="entry name" value="EFh"/>
    <property type="match status" value="1"/>
</dbReference>
<dbReference type="Pfam" id="PF13833">
    <property type="entry name" value="EF-hand_8"/>
    <property type="match status" value="1"/>
</dbReference>
<evidence type="ECO:0000256" key="3">
    <source>
        <dbReference type="SAM" id="MobiDB-lite"/>
    </source>
</evidence>
<dbReference type="PANTHER" id="PTHR23048:SF59">
    <property type="entry name" value="EF-HAND SUPERFAMILY PROTEIN"/>
    <property type="match status" value="1"/>
</dbReference>
<feature type="domain" description="EF-hand" evidence="4">
    <location>
        <begin position="117"/>
        <end position="152"/>
    </location>
</feature>
<feature type="region of interest" description="Disordered" evidence="3">
    <location>
        <begin position="1"/>
        <end position="23"/>
    </location>
</feature>
<dbReference type="InterPro" id="IPR050230">
    <property type="entry name" value="CALM/Myosin/TropC-like"/>
</dbReference>
<evidence type="ECO:0000313" key="6">
    <source>
        <dbReference type="Proteomes" id="UP001470230"/>
    </source>
</evidence>
<reference evidence="5 6" key="1">
    <citation type="submission" date="2024-04" db="EMBL/GenBank/DDBJ databases">
        <title>Tritrichomonas musculus Genome.</title>
        <authorList>
            <person name="Alves-Ferreira E."/>
            <person name="Grigg M."/>
            <person name="Lorenzi H."/>
            <person name="Galac M."/>
        </authorList>
    </citation>
    <scope>NUCLEOTIDE SEQUENCE [LARGE SCALE GENOMIC DNA]</scope>
    <source>
        <strain evidence="5 6">EAF2021</strain>
    </source>
</reference>
<dbReference type="PROSITE" id="PS00018">
    <property type="entry name" value="EF_HAND_1"/>
    <property type="match status" value="2"/>
</dbReference>
<keyword evidence="2" id="KW-0106">Calcium</keyword>
<accession>A0ABR2IZI1</accession>
<gene>
    <name evidence="5" type="ORF">M9Y10_008603</name>
</gene>
<evidence type="ECO:0000259" key="4">
    <source>
        <dbReference type="PROSITE" id="PS50222"/>
    </source>
</evidence>
<feature type="domain" description="EF-hand" evidence="4">
    <location>
        <begin position="44"/>
        <end position="79"/>
    </location>
</feature>
<evidence type="ECO:0000256" key="1">
    <source>
        <dbReference type="ARBA" id="ARBA00022737"/>
    </source>
</evidence>
<protein>
    <submittedName>
        <fullName evidence="5">Centrin, EF-hand protein</fullName>
    </submittedName>
</protein>
<dbReference type="Proteomes" id="UP001470230">
    <property type="component" value="Unassembled WGS sequence"/>
</dbReference>
<feature type="domain" description="EF-hand" evidence="4">
    <location>
        <begin position="81"/>
        <end position="116"/>
    </location>
</feature>
<feature type="compositionally biased region" description="Polar residues" evidence="3">
    <location>
        <begin position="1"/>
        <end position="12"/>
    </location>
</feature>
<proteinExistence type="predicted"/>
<dbReference type="SUPFAM" id="SSF47473">
    <property type="entry name" value="EF-hand"/>
    <property type="match status" value="1"/>
</dbReference>
<evidence type="ECO:0000256" key="2">
    <source>
        <dbReference type="ARBA" id="ARBA00022837"/>
    </source>
</evidence>
<dbReference type="InterPro" id="IPR011992">
    <property type="entry name" value="EF-hand-dom_pair"/>
</dbReference>
<name>A0ABR2IZI1_9EUKA</name>
<feature type="compositionally biased region" description="Basic and acidic residues" evidence="3">
    <location>
        <begin position="13"/>
        <end position="23"/>
    </location>
</feature>
<dbReference type="Pfam" id="PF13499">
    <property type="entry name" value="EF-hand_7"/>
    <property type="match status" value="1"/>
</dbReference>
<sequence length="152" mass="17468">MTSESPLHSSQPSHRDINLFDLGREGPINPDELKVTLDALGYQFNKDDIQKLIMQLDPQNTGVINYQDFFDLIQEKVSQKDQDEQIKMTFDMLDSDRTGKITFKDLKKVAEALGEEISDQEIREMINEADTDNDGEISYEEFVSLFRIATDD</sequence>
<keyword evidence="6" id="KW-1185">Reference proteome</keyword>
<dbReference type="Gene3D" id="1.10.238.10">
    <property type="entry name" value="EF-hand"/>
    <property type="match status" value="2"/>
</dbReference>
<dbReference type="SMART" id="SM00054">
    <property type="entry name" value="EFh"/>
    <property type="match status" value="3"/>
</dbReference>
<dbReference type="InterPro" id="IPR018247">
    <property type="entry name" value="EF_Hand_1_Ca_BS"/>
</dbReference>
<comment type="caution">
    <text evidence="5">The sequence shown here is derived from an EMBL/GenBank/DDBJ whole genome shotgun (WGS) entry which is preliminary data.</text>
</comment>